<evidence type="ECO:0000256" key="4">
    <source>
        <dbReference type="ARBA" id="ARBA00022857"/>
    </source>
</evidence>
<comment type="function">
    <text evidence="8">Involved in the biosynthesis of the chorismate, which leads to the biosynthesis of aromatic amino acids. Catalyzes the reversible NADPH linked reduction of 3-dehydroshikimate (DHSA) to yield shikimate (SA).</text>
</comment>
<feature type="binding site" evidence="8">
    <location>
        <position position="118"/>
    </location>
    <ligand>
        <name>shikimate</name>
        <dbReference type="ChEBI" id="CHEBI:36208"/>
    </ligand>
</feature>
<dbReference type="InterPro" id="IPR013708">
    <property type="entry name" value="Shikimate_DH-bd_N"/>
</dbReference>
<evidence type="ECO:0000313" key="12">
    <source>
        <dbReference type="EMBL" id="RDY66822.1"/>
    </source>
</evidence>
<organism evidence="12 13">
    <name type="scientific">Lysobacter soli</name>
    <dbReference type="NCBI Taxonomy" id="453783"/>
    <lineage>
        <taxon>Bacteria</taxon>
        <taxon>Pseudomonadati</taxon>
        <taxon>Pseudomonadota</taxon>
        <taxon>Gammaproteobacteria</taxon>
        <taxon>Lysobacterales</taxon>
        <taxon>Lysobacteraceae</taxon>
        <taxon>Lysobacter</taxon>
    </lineage>
</organism>
<dbReference type="Proteomes" id="UP000256829">
    <property type="component" value="Unassembled WGS sequence"/>
</dbReference>
<keyword evidence="13" id="KW-1185">Reference proteome</keyword>
<feature type="binding site" evidence="8">
    <location>
        <position position="78"/>
    </location>
    <ligand>
        <name>shikimate</name>
        <dbReference type="ChEBI" id="CHEBI:36208"/>
    </ligand>
</feature>
<dbReference type="GO" id="GO:0050661">
    <property type="term" value="F:NADP binding"/>
    <property type="evidence" value="ECO:0007669"/>
    <property type="project" value="InterPro"/>
</dbReference>
<accession>A0A3D8VBM3</accession>
<dbReference type="GO" id="GO:0009073">
    <property type="term" value="P:aromatic amino acid family biosynthetic process"/>
    <property type="evidence" value="ECO:0007669"/>
    <property type="project" value="UniProtKB-KW"/>
</dbReference>
<evidence type="ECO:0000259" key="9">
    <source>
        <dbReference type="Pfam" id="PF01488"/>
    </source>
</evidence>
<dbReference type="NCBIfam" id="TIGR00507">
    <property type="entry name" value="aroE"/>
    <property type="match status" value="1"/>
</dbReference>
<feature type="active site" description="Proton acceptor" evidence="8">
    <location>
        <position position="82"/>
    </location>
</feature>
<dbReference type="Pfam" id="PF01488">
    <property type="entry name" value="Shikimate_DH"/>
    <property type="match status" value="1"/>
</dbReference>
<dbReference type="SUPFAM" id="SSF51735">
    <property type="entry name" value="NAD(P)-binding Rossmann-fold domains"/>
    <property type="match status" value="1"/>
</dbReference>
<keyword evidence="5 8" id="KW-0560">Oxidoreductase</keyword>
<dbReference type="SUPFAM" id="SSF53223">
    <property type="entry name" value="Aminoacid dehydrogenase-like, N-terminal domain"/>
    <property type="match status" value="1"/>
</dbReference>
<dbReference type="PANTHER" id="PTHR21089:SF1">
    <property type="entry name" value="BIFUNCTIONAL 3-DEHYDROQUINATE DEHYDRATASE_SHIKIMATE DEHYDROGENASE, CHLOROPLASTIC"/>
    <property type="match status" value="1"/>
</dbReference>
<feature type="binding site" evidence="8">
    <location>
        <position position="263"/>
    </location>
    <ligand>
        <name>shikimate</name>
        <dbReference type="ChEBI" id="CHEBI:36208"/>
    </ligand>
</feature>
<comment type="catalytic activity">
    <reaction evidence="7 8">
        <text>shikimate + NADP(+) = 3-dehydroshikimate + NADPH + H(+)</text>
        <dbReference type="Rhea" id="RHEA:17737"/>
        <dbReference type="ChEBI" id="CHEBI:15378"/>
        <dbReference type="ChEBI" id="CHEBI:16630"/>
        <dbReference type="ChEBI" id="CHEBI:36208"/>
        <dbReference type="ChEBI" id="CHEBI:57783"/>
        <dbReference type="ChEBI" id="CHEBI:58349"/>
        <dbReference type="EC" id="1.1.1.25"/>
    </reaction>
</comment>
<evidence type="ECO:0000256" key="3">
    <source>
        <dbReference type="ARBA" id="ARBA00022605"/>
    </source>
</evidence>
<keyword evidence="4 8" id="KW-0521">NADP</keyword>
<proteinExistence type="inferred from homology"/>
<dbReference type="InterPro" id="IPR036291">
    <property type="entry name" value="NAD(P)-bd_dom_sf"/>
</dbReference>
<dbReference type="InterPro" id="IPR011342">
    <property type="entry name" value="Shikimate_DH"/>
</dbReference>
<dbReference type="InterPro" id="IPR006151">
    <property type="entry name" value="Shikm_DH/Glu-tRNA_Rdtase"/>
</dbReference>
<comment type="caution">
    <text evidence="12">The sequence shown here is derived from an EMBL/GenBank/DDBJ whole genome shotgun (WGS) entry which is preliminary data.</text>
</comment>
<dbReference type="GO" id="GO:0004764">
    <property type="term" value="F:shikimate 3-dehydrogenase (NADP+) activity"/>
    <property type="evidence" value="ECO:0007669"/>
    <property type="project" value="UniProtKB-UniRule"/>
</dbReference>
<gene>
    <name evidence="8" type="primary">aroE</name>
    <name evidence="12" type="ORF">DX912_11965</name>
</gene>
<dbReference type="Pfam" id="PF18317">
    <property type="entry name" value="SDH_C"/>
    <property type="match status" value="1"/>
</dbReference>
<dbReference type="FunFam" id="3.40.50.10860:FF:000006">
    <property type="entry name" value="Shikimate dehydrogenase (NADP(+))"/>
    <property type="match status" value="1"/>
</dbReference>
<comment type="subunit">
    <text evidence="8">Homodimer.</text>
</comment>
<keyword evidence="3 8" id="KW-0028">Amino-acid biosynthesis</keyword>
<dbReference type="HAMAP" id="MF_00222">
    <property type="entry name" value="Shikimate_DH_AroE"/>
    <property type="match status" value="1"/>
</dbReference>
<dbReference type="InterPro" id="IPR022893">
    <property type="entry name" value="Shikimate_DH_fam"/>
</dbReference>
<feature type="binding site" evidence="8">
    <location>
        <position position="103"/>
    </location>
    <ligand>
        <name>shikimate</name>
        <dbReference type="ChEBI" id="CHEBI:36208"/>
    </ligand>
</feature>
<feature type="domain" description="Shikimate dehydrogenase substrate binding N-terminal" evidence="10">
    <location>
        <begin position="23"/>
        <end position="105"/>
    </location>
</feature>
<dbReference type="InterPro" id="IPR041121">
    <property type="entry name" value="SDH_C"/>
</dbReference>
<evidence type="ECO:0000259" key="11">
    <source>
        <dbReference type="Pfam" id="PF18317"/>
    </source>
</evidence>
<dbReference type="Pfam" id="PF08501">
    <property type="entry name" value="Shikimate_dh_N"/>
    <property type="match status" value="1"/>
</dbReference>
<dbReference type="Gene3D" id="3.40.50.10860">
    <property type="entry name" value="Leucine Dehydrogenase, chain A, domain 1"/>
    <property type="match status" value="1"/>
</dbReference>
<feature type="binding site" evidence="8">
    <location>
        <begin position="143"/>
        <end position="147"/>
    </location>
    <ligand>
        <name>NADP(+)</name>
        <dbReference type="ChEBI" id="CHEBI:58349"/>
    </ligand>
</feature>
<feature type="binding site" evidence="8">
    <location>
        <begin position="31"/>
        <end position="33"/>
    </location>
    <ligand>
        <name>shikimate</name>
        <dbReference type="ChEBI" id="CHEBI:36208"/>
    </ligand>
</feature>
<dbReference type="EMBL" id="QTJR01000007">
    <property type="protein sequence ID" value="RDY66822.1"/>
    <property type="molecule type" value="Genomic_DNA"/>
</dbReference>
<evidence type="ECO:0000313" key="13">
    <source>
        <dbReference type="Proteomes" id="UP000256829"/>
    </source>
</evidence>
<comment type="pathway">
    <text evidence="1 8">Metabolic intermediate biosynthesis; chorismate biosynthesis; chorismate from D-erythrose 4-phosphate and phosphoenolpyruvate: step 4/7.</text>
</comment>
<dbReference type="GO" id="GO:0005829">
    <property type="term" value="C:cytosol"/>
    <property type="evidence" value="ECO:0007669"/>
    <property type="project" value="TreeGrafter"/>
</dbReference>
<dbReference type="NCBIfam" id="NF001310">
    <property type="entry name" value="PRK00258.1-2"/>
    <property type="match status" value="1"/>
</dbReference>
<evidence type="ECO:0000256" key="2">
    <source>
        <dbReference type="ARBA" id="ARBA00012962"/>
    </source>
</evidence>
<dbReference type="GO" id="GO:0008652">
    <property type="term" value="P:amino acid biosynthetic process"/>
    <property type="evidence" value="ECO:0007669"/>
    <property type="project" value="UniProtKB-KW"/>
</dbReference>
<feature type="binding site" evidence="8">
    <location>
        <position position="234"/>
    </location>
    <ligand>
        <name>shikimate</name>
        <dbReference type="ChEBI" id="CHEBI:36208"/>
    </ligand>
</feature>
<dbReference type="AlphaFoldDB" id="A0A3D8VBM3"/>
<feature type="binding site" evidence="8">
    <location>
        <position position="94"/>
    </location>
    <ligand>
        <name>NADP(+)</name>
        <dbReference type="ChEBI" id="CHEBI:58349"/>
    </ligand>
</feature>
<dbReference type="GO" id="GO:0019632">
    <property type="term" value="P:shikimate metabolic process"/>
    <property type="evidence" value="ECO:0007669"/>
    <property type="project" value="InterPro"/>
</dbReference>
<evidence type="ECO:0000256" key="6">
    <source>
        <dbReference type="ARBA" id="ARBA00023141"/>
    </source>
</evidence>
<feature type="domain" description="SDH C-terminal" evidence="11">
    <location>
        <begin position="256"/>
        <end position="286"/>
    </location>
</feature>
<sequence>MRGSPVSDFASVANPALVKRFAVIGHPVAHSLSPRIHAAFGRQLGIALDYAAMDAPPELFDAIVAEFAAEGGLGANVTLPHKNRAVSVCTTLSERARRAGAVNTLVRTATGWEGDNTDGVGLVRDLTERQGLDLRSRRTLLIGAGGAARGVAPALLDAGIGDLYIVNRTPERADALADALAMPGRVHPRYLRDIDTLGTFDLIVNATSAARADGLPSLPMALANPRTAAVDLSYGEVAIPFLAWARAAGVHDGIDGLGMLVEQAAESFLRWHGVRPETDEVYETLREHRAELVTAD</sequence>
<protein>
    <recommendedName>
        <fullName evidence="2 8">Shikimate dehydrogenase (NADP(+))</fullName>
        <shortName evidence="8">SDH</shortName>
        <ecNumber evidence="2 8">1.1.1.25</ecNumber>
    </recommendedName>
</protein>
<dbReference type="EC" id="1.1.1.25" evidence="2 8"/>
<feature type="domain" description="Quinate/shikimate 5-dehydrogenase/glutamyl-tRNA reductase" evidence="9">
    <location>
        <begin position="128"/>
        <end position="210"/>
    </location>
</feature>
<feature type="binding site" evidence="8">
    <location>
        <position position="256"/>
    </location>
    <ligand>
        <name>NADP(+)</name>
        <dbReference type="ChEBI" id="CHEBI:58349"/>
    </ligand>
</feature>
<dbReference type="UniPathway" id="UPA00053">
    <property type="reaction ID" value="UER00087"/>
</dbReference>
<dbReference type="Gene3D" id="3.40.50.720">
    <property type="entry name" value="NAD(P)-binding Rossmann-like Domain"/>
    <property type="match status" value="1"/>
</dbReference>
<evidence type="ECO:0000259" key="10">
    <source>
        <dbReference type="Pfam" id="PF08501"/>
    </source>
</evidence>
<evidence type="ECO:0000256" key="8">
    <source>
        <dbReference type="HAMAP-Rule" id="MF_00222"/>
    </source>
</evidence>
<name>A0A3D8VBM3_9GAMM</name>
<evidence type="ECO:0000256" key="5">
    <source>
        <dbReference type="ARBA" id="ARBA00023002"/>
    </source>
</evidence>
<feature type="binding site" evidence="8">
    <location>
        <begin position="167"/>
        <end position="172"/>
    </location>
    <ligand>
        <name>NADP(+)</name>
        <dbReference type="ChEBI" id="CHEBI:58349"/>
    </ligand>
</feature>
<dbReference type="GO" id="GO:0009423">
    <property type="term" value="P:chorismate biosynthetic process"/>
    <property type="evidence" value="ECO:0007669"/>
    <property type="project" value="UniProtKB-UniRule"/>
</dbReference>
<dbReference type="PANTHER" id="PTHR21089">
    <property type="entry name" value="SHIKIMATE DEHYDROGENASE"/>
    <property type="match status" value="1"/>
</dbReference>
<keyword evidence="6 8" id="KW-0057">Aromatic amino acid biosynthesis</keyword>
<feature type="binding site" evidence="8">
    <location>
        <position position="232"/>
    </location>
    <ligand>
        <name>NADP(+)</name>
        <dbReference type="ChEBI" id="CHEBI:58349"/>
    </ligand>
</feature>
<dbReference type="InterPro" id="IPR046346">
    <property type="entry name" value="Aminoacid_DH-like_N_sf"/>
</dbReference>
<comment type="similarity">
    <text evidence="8">Belongs to the shikimate dehydrogenase family.</text>
</comment>
<reference evidence="12 13" key="1">
    <citation type="submission" date="2018-08" db="EMBL/GenBank/DDBJ databases">
        <title>Lysobacter soli KCTC 22011, whole genome shotgun sequence.</title>
        <authorList>
            <person name="Zhang X."/>
            <person name="Feng G."/>
            <person name="Zhu H."/>
        </authorList>
    </citation>
    <scope>NUCLEOTIDE SEQUENCE [LARGE SCALE GENOMIC DNA]</scope>
    <source>
        <strain evidence="12 13">KCTC 22011</strain>
    </source>
</reference>
<evidence type="ECO:0000256" key="7">
    <source>
        <dbReference type="ARBA" id="ARBA00049442"/>
    </source>
</evidence>
<evidence type="ECO:0000256" key="1">
    <source>
        <dbReference type="ARBA" id="ARBA00004871"/>
    </source>
</evidence>